<dbReference type="PANTHER" id="PTHR30055:SF234">
    <property type="entry name" value="HTH-TYPE TRANSCRIPTIONAL REGULATOR BETI"/>
    <property type="match status" value="1"/>
</dbReference>
<evidence type="ECO:0000256" key="1">
    <source>
        <dbReference type="ARBA" id="ARBA00023015"/>
    </source>
</evidence>
<proteinExistence type="predicted"/>
<comment type="caution">
    <text evidence="7">The sequence shown here is derived from an EMBL/GenBank/DDBJ whole genome shotgun (WGS) entry which is preliminary data.</text>
</comment>
<accession>A0ABT9AXY3</accession>
<evidence type="ECO:0000259" key="6">
    <source>
        <dbReference type="PROSITE" id="PS50977"/>
    </source>
</evidence>
<dbReference type="InterPro" id="IPR001647">
    <property type="entry name" value="HTH_TetR"/>
</dbReference>
<dbReference type="Proteomes" id="UP001233314">
    <property type="component" value="Unassembled WGS sequence"/>
</dbReference>
<organism evidence="7 8">
    <name type="scientific">Nocardioides jiangxiensis</name>
    <dbReference type="NCBI Taxonomy" id="3064524"/>
    <lineage>
        <taxon>Bacteria</taxon>
        <taxon>Bacillati</taxon>
        <taxon>Actinomycetota</taxon>
        <taxon>Actinomycetes</taxon>
        <taxon>Propionibacteriales</taxon>
        <taxon>Nocardioidaceae</taxon>
        <taxon>Nocardioides</taxon>
    </lineage>
</organism>
<gene>
    <name evidence="7" type="ORF">Q5722_02590</name>
</gene>
<feature type="domain" description="HTH tetR-type" evidence="6">
    <location>
        <begin position="11"/>
        <end position="71"/>
    </location>
</feature>
<evidence type="ECO:0000256" key="2">
    <source>
        <dbReference type="ARBA" id="ARBA00023125"/>
    </source>
</evidence>
<dbReference type="RefSeq" id="WP_305026652.1">
    <property type="nucleotide sequence ID" value="NZ_JAUQTA010000001.1"/>
</dbReference>
<feature type="DNA-binding region" description="H-T-H motif" evidence="4">
    <location>
        <begin position="34"/>
        <end position="53"/>
    </location>
</feature>
<evidence type="ECO:0000256" key="4">
    <source>
        <dbReference type="PROSITE-ProRule" id="PRU00335"/>
    </source>
</evidence>
<evidence type="ECO:0000313" key="8">
    <source>
        <dbReference type="Proteomes" id="UP001233314"/>
    </source>
</evidence>
<evidence type="ECO:0000256" key="3">
    <source>
        <dbReference type="ARBA" id="ARBA00023163"/>
    </source>
</evidence>
<reference evidence="7 8" key="1">
    <citation type="submission" date="2023-07" db="EMBL/GenBank/DDBJ databases">
        <title>Nocardioides sp. nov WY-20 isolated from soil.</title>
        <authorList>
            <person name="Liu B."/>
            <person name="Wan Y."/>
        </authorList>
    </citation>
    <scope>NUCLEOTIDE SEQUENCE [LARGE SCALE GENOMIC DNA]</scope>
    <source>
        <strain evidence="7 8">WY-20</strain>
    </source>
</reference>
<keyword evidence="1" id="KW-0805">Transcription regulation</keyword>
<dbReference type="Gene3D" id="1.10.357.10">
    <property type="entry name" value="Tetracycline Repressor, domain 2"/>
    <property type="match status" value="1"/>
</dbReference>
<evidence type="ECO:0000256" key="5">
    <source>
        <dbReference type="SAM" id="MobiDB-lite"/>
    </source>
</evidence>
<sequence length="222" mass="23711">MLVYTTSTQAAETRAGLLAAATRVLHERGLAGFSVRNVAAAAGVSHMGIYRYFGSIEALGDAVARAGESKLRSAIPGVVTHESPGAAMVTLARVYVDFCRENRGLWSLWEDERFRGSVKPVVIGLLELSFDRLCLDDSGRAEPATGADGRTCPYVLQLATAVNGFLRLESAGAVDPEDVDRVLVPMLTDISRRLSGPGVPAPRREGLQSMPQAARSMIRPAT</sequence>
<dbReference type="InterPro" id="IPR009057">
    <property type="entry name" value="Homeodomain-like_sf"/>
</dbReference>
<dbReference type="InterPro" id="IPR050109">
    <property type="entry name" value="HTH-type_TetR-like_transc_reg"/>
</dbReference>
<dbReference type="Pfam" id="PF00440">
    <property type="entry name" value="TetR_N"/>
    <property type="match status" value="1"/>
</dbReference>
<keyword evidence="3" id="KW-0804">Transcription</keyword>
<dbReference type="PRINTS" id="PR00455">
    <property type="entry name" value="HTHTETR"/>
</dbReference>
<dbReference type="PROSITE" id="PS50977">
    <property type="entry name" value="HTH_TETR_2"/>
    <property type="match status" value="1"/>
</dbReference>
<dbReference type="SUPFAM" id="SSF46689">
    <property type="entry name" value="Homeodomain-like"/>
    <property type="match status" value="1"/>
</dbReference>
<dbReference type="EMBL" id="JAUQTA010000001">
    <property type="protein sequence ID" value="MDO7867247.1"/>
    <property type="molecule type" value="Genomic_DNA"/>
</dbReference>
<keyword evidence="8" id="KW-1185">Reference proteome</keyword>
<protein>
    <submittedName>
        <fullName evidence="7">TetR/AcrR family transcriptional regulator</fullName>
    </submittedName>
</protein>
<name>A0ABT9AXY3_9ACTN</name>
<evidence type="ECO:0000313" key="7">
    <source>
        <dbReference type="EMBL" id="MDO7867247.1"/>
    </source>
</evidence>
<dbReference type="PANTHER" id="PTHR30055">
    <property type="entry name" value="HTH-TYPE TRANSCRIPTIONAL REGULATOR RUTR"/>
    <property type="match status" value="1"/>
</dbReference>
<keyword evidence="2 4" id="KW-0238">DNA-binding</keyword>
<feature type="region of interest" description="Disordered" evidence="5">
    <location>
        <begin position="194"/>
        <end position="222"/>
    </location>
</feature>